<dbReference type="GO" id="GO:0051453">
    <property type="term" value="P:regulation of intracellular pH"/>
    <property type="evidence" value="ECO:0007669"/>
    <property type="project" value="TreeGrafter"/>
</dbReference>
<keyword evidence="8" id="KW-0915">Sodium</keyword>
<evidence type="ECO:0000256" key="11">
    <source>
        <dbReference type="ARBA" id="ARBA00023201"/>
    </source>
</evidence>
<keyword evidence="15" id="KW-1185">Reference proteome</keyword>
<reference evidence="14 15" key="1">
    <citation type="submission" date="2017-06" db="EMBL/GenBank/DDBJ databases">
        <authorList>
            <person name="Kim H.J."/>
            <person name="Triplett B.A."/>
        </authorList>
    </citation>
    <scope>NUCLEOTIDE SEQUENCE [LARGE SCALE GENOMIC DNA]</scope>
    <source>
        <strain evidence="14 15">DSM 25597</strain>
    </source>
</reference>
<keyword evidence="6 12" id="KW-0812">Transmembrane</keyword>
<dbReference type="Gene3D" id="6.10.140.1330">
    <property type="match status" value="1"/>
</dbReference>
<dbReference type="PANTHER" id="PTHR10110:SF195">
    <property type="entry name" value="NA(+)_H(+) ANTIPORTER NHAS2"/>
    <property type="match status" value="1"/>
</dbReference>
<keyword evidence="5" id="KW-1003">Cell membrane</keyword>
<evidence type="ECO:0000256" key="10">
    <source>
        <dbReference type="ARBA" id="ARBA00023136"/>
    </source>
</evidence>
<evidence type="ECO:0000256" key="2">
    <source>
        <dbReference type="ARBA" id="ARBA00007367"/>
    </source>
</evidence>
<accession>A0A239A9T1</accession>
<feature type="transmembrane region" description="Helical" evidence="12">
    <location>
        <begin position="356"/>
        <end position="375"/>
    </location>
</feature>
<keyword evidence="11" id="KW-0739">Sodium transport</keyword>
<gene>
    <name evidence="14" type="ORF">SAMN06265376_104222</name>
</gene>
<dbReference type="RefSeq" id="WP_089372033.1">
    <property type="nucleotide sequence ID" value="NZ_BMEP01000007.1"/>
</dbReference>
<feature type="transmembrane region" description="Helical" evidence="12">
    <location>
        <begin position="203"/>
        <end position="223"/>
    </location>
</feature>
<feature type="transmembrane region" description="Helical" evidence="12">
    <location>
        <begin position="387"/>
        <end position="407"/>
    </location>
</feature>
<evidence type="ECO:0000256" key="8">
    <source>
        <dbReference type="ARBA" id="ARBA00023053"/>
    </source>
</evidence>
<feature type="transmembrane region" description="Helical" evidence="12">
    <location>
        <begin position="318"/>
        <end position="344"/>
    </location>
</feature>
<feature type="transmembrane region" description="Helical" evidence="12">
    <location>
        <begin position="70"/>
        <end position="87"/>
    </location>
</feature>
<evidence type="ECO:0000256" key="5">
    <source>
        <dbReference type="ARBA" id="ARBA00022475"/>
    </source>
</evidence>
<feature type="transmembrane region" description="Helical" evidence="12">
    <location>
        <begin position="232"/>
        <end position="251"/>
    </location>
</feature>
<dbReference type="InterPro" id="IPR018422">
    <property type="entry name" value="Cation/H_exchanger_CPA1"/>
</dbReference>
<evidence type="ECO:0000256" key="12">
    <source>
        <dbReference type="SAM" id="Phobius"/>
    </source>
</evidence>
<feature type="transmembrane region" description="Helical" evidence="12">
    <location>
        <begin position="31"/>
        <end position="50"/>
    </location>
</feature>
<keyword evidence="10 12" id="KW-0472">Membrane</keyword>
<comment type="subcellular location">
    <subcellularLocation>
        <location evidence="1">Cell membrane</location>
        <topology evidence="1">Multi-pass membrane protein</topology>
    </subcellularLocation>
</comment>
<dbReference type="GO" id="GO:0015385">
    <property type="term" value="F:sodium:proton antiporter activity"/>
    <property type="evidence" value="ECO:0007669"/>
    <property type="project" value="InterPro"/>
</dbReference>
<keyword evidence="3" id="KW-0813">Transport</keyword>
<dbReference type="PANTHER" id="PTHR10110">
    <property type="entry name" value="SODIUM/HYDROGEN EXCHANGER"/>
    <property type="match status" value="1"/>
</dbReference>
<dbReference type="InterPro" id="IPR006153">
    <property type="entry name" value="Cation/H_exchanger_TM"/>
</dbReference>
<feature type="transmembrane region" description="Helical" evidence="12">
    <location>
        <begin position="171"/>
        <end position="191"/>
    </location>
</feature>
<evidence type="ECO:0000256" key="7">
    <source>
        <dbReference type="ARBA" id="ARBA00022989"/>
    </source>
</evidence>
<protein>
    <submittedName>
        <fullName evidence="14">Sodium/proton antiporter, CPA1 family</fullName>
    </submittedName>
</protein>
<feature type="transmembrane region" description="Helical" evidence="12">
    <location>
        <begin position="6"/>
        <end position="24"/>
    </location>
</feature>
<evidence type="ECO:0000256" key="6">
    <source>
        <dbReference type="ARBA" id="ARBA00022692"/>
    </source>
</evidence>
<evidence type="ECO:0000256" key="3">
    <source>
        <dbReference type="ARBA" id="ARBA00022448"/>
    </source>
</evidence>
<feature type="domain" description="Cation/H+ exchanger transmembrane" evidence="13">
    <location>
        <begin position="13"/>
        <end position="409"/>
    </location>
</feature>
<dbReference type="GO" id="GO:0015386">
    <property type="term" value="F:potassium:proton antiporter activity"/>
    <property type="evidence" value="ECO:0007669"/>
    <property type="project" value="TreeGrafter"/>
</dbReference>
<evidence type="ECO:0000256" key="4">
    <source>
        <dbReference type="ARBA" id="ARBA00022449"/>
    </source>
</evidence>
<keyword evidence="4" id="KW-0050">Antiport</keyword>
<feature type="transmembrane region" description="Helical" evidence="12">
    <location>
        <begin position="128"/>
        <end position="150"/>
    </location>
</feature>
<evidence type="ECO:0000259" key="13">
    <source>
        <dbReference type="Pfam" id="PF00999"/>
    </source>
</evidence>
<dbReference type="Pfam" id="PF00999">
    <property type="entry name" value="Na_H_Exchanger"/>
    <property type="match status" value="1"/>
</dbReference>
<keyword evidence="9" id="KW-0406">Ion transport</keyword>
<keyword evidence="7 12" id="KW-1133">Transmembrane helix</keyword>
<dbReference type="AlphaFoldDB" id="A0A239A9T1"/>
<dbReference type="OrthoDB" id="9774146at2"/>
<evidence type="ECO:0000256" key="1">
    <source>
        <dbReference type="ARBA" id="ARBA00004651"/>
    </source>
</evidence>
<sequence length="416" mass="45791">MDYFFIITVLVGLSAAFGYINVRFLKLPNTIGLMLITIVFTLAVFALSYVDNTLLDAERYIIKQIDFRTVLLDIMLSFLLFAGALHTNFEQLKIQRWPVLVFSTLGVLVSTFLVGAVMYFILPLFGLQVAFIHCLLFGALISPTDPIAVLGILKQAGAPKKLETKIVGESLFNDGVGVVVFLTIFQIASFGTDNIEVSEIFKLFGQEVIGGIGLGAIIGWIVYRLMKSIDDYYIEVIITLAGVMVGTAIAHKFHLSAPLAMVTAGLIVGNDTIRGTAMSEITESYVDKFWELIDILLNALLFVLIGMEMLVLVVEGKYVVAGLLAIPIVLLCRYASLLIPINFFKKRLDFVPKTNLIMTWGGLRGGISIALALGLSDEMNRELFLVITYVIVVFSILVQGLTIGKLVTWAQKRGLK</sequence>
<evidence type="ECO:0000313" key="14">
    <source>
        <dbReference type="EMBL" id="SNR91794.1"/>
    </source>
</evidence>
<feature type="transmembrane region" description="Helical" evidence="12">
    <location>
        <begin position="99"/>
        <end position="122"/>
    </location>
</feature>
<dbReference type="GO" id="GO:0005886">
    <property type="term" value="C:plasma membrane"/>
    <property type="evidence" value="ECO:0007669"/>
    <property type="project" value="UniProtKB-SubCell"/>
</dbReference>
<feature type="transmembrane region" description="Helical" evidence="12">
    <location>
        <begin position="289"/>
        <end position="312"/>
    </location>
</feature>
<comment type="similarity">
    <text evidence="2">Belongs to the monovalent cation:proton antiporter 1 (CPA1) transporter (TC 2.A.36) family.</text>
</comment>
<evidence type="ECO:0000313" key="15">
    <source>
        <dbReference type="Proteomes" id="UP000198379"/>
    </source>
</evidence>
<proteinExistence type="inferred from homology"/>
<evidence type="ECO:0000256" key="9">
    <source>
        <dbReference type="ARBA" id="ARBA00023065"/>
    </source>
</evidence>
<dbReference type="Proteomes" id="UP000198379">
    <property type="component" value="Unassembled WGS sequence"/>
</dbReference>
<organism evidence="14 15">
    <name type="scientific">Dokdonia pacifica</name>
    <dbReference type="NCBI Taxonomy" id="1627892"/>
    <lineage>
        <taxon>Bacteria</taxon>
        <taxon>Pseudomonadati</taxon>
        <taxon>Bacteroidota</taxon>
        <taxon>Flavobacteriia</taxon>
        <taxon>Flavobacteriales</taxon>
        <taxon>Flavobacteriaceae</taxon>
        <taxon>Dokdonia</taxon>
    </lineage>
</organism>
<dbReference type="GO" id="GO:0098719">
    <property type="term" value="P:sodium ion import across plasma membrane"/>
    <property type="evidence" value="ECO:0007669"/>
    <property type="project" value="TreeGrafter"/>
</dbReference>
<name>A0A239A9T1_9FLAO</name>
<dbReference type="EMBL" id="FZNY01000004">
    <property type="protein sequence ID" value="SNR91794.1"/>
    <property type="molecule type" value="Genomic_DNA"/>
</dbReference>